<reference evidence="2 3" key="1">
    <citation type="submission" date="2017-11" db="EMBL/GenBank/DDBJ databases">
        <title>De-novo sequencing of pomegranate (Punica granatum L.) genome.</title>
        <authorList>
            <person name="Akparov Z."/>
            <person name="Amiraslanov A."/>
            <person name="Hajiyeva S."/>
            <person name="Abbasov M."/>
            <person name="Kaur K."/>
            <person name="Hamwieh A."/>
            <person name="Solovyev V."/>
            <person name="Salamov A."/>
            <person name="Braich B."/>
            <person name="Kosarev P."/>
            <person name="Mahmoud A."/>
            <person name="Hajiyev E."/>
            <person name="Babayeva S."/>
            <person name="Izzatullayeva V."/>
            <person name="Mammadov A."/>
            <person name="Mammadov A."/>
            <person name="Sharifova S."/>
            <person name="Ojaghi J."/>
            <person name="Eynullazada K."/>
            <person name="Bayramov B."/>
            <person name="Abdulazimova A."/>
            <person name="Shahmuradov I."/>
        </authorList>
    </citation>
    <scope>NUCLEOTIDE SEQUENCE [LARGE SCALE GENOMIC DNA]</scope>
    <source>
        <strain evidence="3">cv. AG2017</strain>
        <tissue evidence="2">Leaf</tissue>
    </source>
</reference>
<feature type="compositionally biased region" description="Basic and acidic residues" evidence="1">
    <location>
        <begin position="1"/>
        <end position="13"/>
    </location>
</feature>
<dbReference type="EMBL" id="PGOL01000855">
    <property type="protein sequence ID" value="PKI64027.1"/>
    <property type="molecule type" value="Genomic_DNA"/>
</dbReference>
<dbReference type="AlphaFoldDB" id="A0A2I0K672"/>
<protein>
    <submittedName>
        <fullName evidence="2">Uncharacterized protein</fullName>
    </submittedName>
</protein>
<organism evidence="2 3">
    <name type="scientific">Punica granatum</name>
    <name type="common">Pomegranate</name>
    <dbReference type="NCBI Taxonomy" id="22663"/>
    <lineage>
        <taxon>Eukaryota</taxon>
        <taxon>Viridiplantae</taxon>
        <taxon>Streptophyta</taxon>
        <taxon>Embryophyta</taxon>
        <taxon>Tracheophyta</taxon>
        <taxon>Spermatophyta</taxon>
        <taxon>Magnoliopsida</taxon>
        <taxon>eudicotyledons</taxon>
        <taxon>Gunneridae</taxon>
        <taxon>Pentapetalae</taxon>
        <taxon>rosids</taxon>
        <taxon>malvids</taxon>
        <taxon>Myrtales</taxon>
        <taxon>Lythraceae</taxon>
        <taxon>Punica</taxon>
    </lineage>
</organism>
<evidence type="ECO:0000256" key="1">
    <source>
        <dbReference type="SAM" id="MobiDB-lite"/>
    </source>
</evidence>
<name>A0A2I0K672_PUNGR</name>
<evidence type="ECO:0000313" key="2">
    <source>
        <dbReference type="EMBL" id="PKI64027.1"/>
    </source>
</evidence>
<feature type="region of interest" description="Disordered" evidence="1">
    <location>
        <begin position="1"/>
        <end position="27"/>
    </location>
</feature>
<sequence length="94" mass="10116">MGTNEFRERRDHPIQGSSRVPPLGPSRGLPWFNHVVVVSPTETLVASHHGTAAAVEEEMAGQGGSSHDTVRVRTPSTPKGLFLMFVTSLGRARA</sequence>
<evidence type="ECO:0000313" key="3">
    <source>
        <dbReference type="Proteomes" id="UP000233551"/>
    </source>
</evidence>
<dbReference type="Proteomes" id="UP000233551">
    <property type="component" value="Unassembled WGS sequence"/>
</dbReference>
<proteinExistence type="predicted"/>
<comment type="caution">
    <text evidence="2">The sequence shown here is derived from an EMBL/GenBank/DDBJ whole genome shotgun (WGS) entry which is preliminary data.</text>
</comment>
<keyword evidence="3" id="KW-1185">Reference proteome</keyword>
<accession>A0A2I0K672</accession>
<gene>
    <name evidence="2" type="ORF">CRG98_015559</name>
</gene>